<feature type="transmembrane region" description="Helical" evidence="1">
    <location>
        <begin position="137"/>
        <end position="157"/>
    </location>
</feature>
<feature type="transmembrane region" description="Helical" evidence="1">
    <location>
        <begin position="314"/>
        <end position="331"/>
    </location>
</feature>
<gene>
    <name evidence="3" type="ORF">RZN69_18580</name>
</gene>
<dbReference type="PANTHER" id="PTHR31061:SF24">
    <property type="entry name" value="LD22376P"/>
    <property type="match status" value="1"/>
</dbReference>
<feature type="transmembrane region" description="Helical" evidence="1">
    <location>
        <begin position="278"/>
        <end position="302"/>
    </location>
</feature>
<evidence type="ECO:0000259" key="2">
    <source>
        <dbReference type="Pfam" id="PF16401"/>
    </source>
</evidence>
<dbReference type="Proteomes" id="UP001304300">
    <property type="component" value="Chromosome"/>
</dbReference>
<dbReference type="RefSeq" id="WP_317832757.1">
    <property type="nucleotide sequence ID" value="NZ_CP136920.1"/>
</dbReference>
<dbReference type="InterPro" id="IPR032176">
    <property type="entry name" value="DUF5009"/>
</dbReference>
<accession>A0AAQ3LBV4</accession>
<keyword evidence="4" id="KW-1185">Reference proteome</keyword>
<reference evidence="3 4" key="1">
    <citation type="submission" date="2023-10" db="EMBL/GenBank/DDBJ databases">
        <title>Rubellicoccus peritrichatus gen. nov., sp. nov., isolated from an algae of coral reef tank.</title>
        <authorList>
            <person name="Luo J."/>
        </authorList>
    </citation>
    <scope>NUCLEOTIDE SEQUENCE [LARGE SCALE GENOMIC DNA]</scope>
    <source>
        <strain evidence="3 4">CR14</strain>
    </source>
</reference>
<sequence length="380" mass="42254">MDRKGEFIVTSDKQQSKPSTERLQSLDALRGFDMLWIVGGAQLIRAFAKATEWRVADVMEKQMWHAPWHGFTAYDLIFPLFMFLAGISIPYAITSRLEKDVHTNDVARRIIRRTVLLIIFGAIYNGALSNFENARIASVLGQIGVGYCIAAFSFLYLRKFKPVLLAFLAVSIFVAIAQLLITVPGYGAGVLTPEGSMNAYLDQLLLPGKMYRENYDPQGVLCMVSGAGITLLGVLTAMILRLRTWSGYKKAAIMVGSGLSLILVSLLINPWYPINKEIWTTTFNLLTGGISLILFAAFYLVIDVFRLSRWSIPLCVIGVNAITIYLAARLFSFNKASELLFGGIASLAEGFSAVIIVAGVILLEWLMLFYLYKKKIFLKV</sequence>
<dbReference type="KEGG" id="puo:RZN69_18580"/>
<dbReference type="EMBL" id="CP136920">
    <property type="protein sequence ID" value="WOO40633.1"/>
    <property type="molecule type" value="Genomic_DNA"/>
</dbReference>
<feature type="domain" description="DUF5009" evidence="2">
    <location>
        <begin position="23"/>
        <end position="123"/>
    </location>
</feature>
<dbReference type="Pfam" id="PF16401">
    <property type="entry name" value="DUF5009"/>
    <property type="match status" value="1"/>
</dbReference>
<feature type="transmembrane region" description="Helical" evidence="1">
    <location>
        <begin position="114"/>
        <end position="131"/>
    </location>
</feature>
<dbReference type="PANTHER" id="PTHR31061">
    <property type="entry name" value="LD22376P"/>
    <property type="match status" value="1"/>
</dbReference>
<evidence type="ECO:0000313" key="3">
    <source>
        <dbReference type="EMBL" id="WOO40633.1"/>
    </source>
</evidence>
<protein>
    <submittedName>
        <fullName evidence="3">DUF5009 domain-containing protein</fullName>
    </submittedName>
</protein>
<feature type="transmembrane region" description="Helical" evidence="1">
    <location>
        <begin position="71"/>
        <end position="93"/>
    </location>
</feature>
<keyword evidence="1" id="KW-0472">Membrane</keyword>
<evidence type="ECO:0000256" key="1">
    <source>
        <dbReference type="SAM" id="Phobius"/>
    </source>
</evidence>
<name>A0AAQ3LBV4_9BACT</name>
<feature type="transmembrane region" description="Helical" evidence="1">
    <location>
        <begin position="164"/>
        <end position="187"/>
    </location>
</feature>
<keyword evidence="1" id="KW-0812">Transmembrane</keyword>
<evidence type="ECO:0000313" key="4">
    <source>
        <dbReference type="Proteomes" id="UP001304300"/>
    </source>
</evidence>
<organism evidence="3 4">
    <name type="scientific">Rubellicoccus peritrichatus</name>
    <dbReference type="NCBI Taxonomy" id="3080537"/>
    <lineage>
        <taxon>Bacteria</taxon>
        <taxon>Pseudomonadati</taxon>
        <taxon>Verrucomicrobiota</taxon>
        <taxon>Opitutia</taxon>
        <taxon>Puniceicoccales</taxon>
        <taxon>Cerasicoccaceae</taxon>
        <taxon>Rubellicoccus</taxon>
    </lineage>
</organism>
<keyword evidence="1" id="KW-1133">Transmembrane helix</keyword>
<feature type="transmembrane region" description="Helical" evidence="1">
    <location>
        <begin position="351"/>
        <end position="372"/>
    </location>
</feature>
<dbReference type="AlphaFoldDB" id="A0AAQ3LBV4"/>
<feature type="transmembrane region" description="Helical" evidence="1">
    <location>
        <begin position="252"/>
        <end position="272"/>
    </location>
</feature>
<feature type="transmembrane region" description="Helical" evidence="1">
    <location>
        <begin position="218"/>
        <end position="240"/>
    </location>
</feature>
<proteinExistence type="predicted"/>